<proteinExistence type="inferred from homology"/>
<evidence type="ECO:0000259" key="6">
    <source>
        <dbReference type="SMART" id="SM00856"/>
    </source>
</evidence>
<feature type="signal peptide" evidence="5">
    <location>
        <begin position="1"/>
        <end position="26"/>
    </location>
</feature>
<evidence type="ECO:0000256" key="2">
    <source>
        <dbReference type="ARBA" id="ARBA00023157"/>
    </source>
</evidence>
<dbReference type="Pfam" id="PF04043">
    <property type="entry name" value="PMEI"/>
    <property type="match status" value="1"/>
</dbReference>
<keyword evidence="1 5" id="KW-0732">Signal</keyword>
<gene>
    <name evidence="8" type="ORF">D0Y65_022947</name>
    <name evidence="7" type="ORF">glysoja_030651</name>
</gene>
<evidence type="ECO:0000313" key="7">
    <source>
        <dbReference type="EMBL" id="KHN22981.1"/>
    </source>
</evidence>
<evidence type="ECO:0000313" key="8">
    <source>
        <dbReference type="EMBL" id="RZB90244.1"/>
    </source>
</evidence>
<dbReference type="CDD" id="cd15800">
    <property type="entry name" value="PMEI-like_2"/>
    <property type="match status" value="1"/>
</dbReference>
<dbReference type="InterPro" id="IPR035513">
    <property type="entry name" value="Invertase/methylesterase_inhib"/>
</dbReference>
<dbReference type="SMART" id="SM00856">
    <property type="entry name" value="PMEI"/>
    <property type="match status" value="1"/>
</dbReference>
<dbReference type="InterPro" id="IPR006501">
    <property type="entry name" value="Pectinesterase_inhib_dom"/>
</dbReference>
<dbReference type="AlphaFoldDB" id="A0A0B2QNH0"/>
<keyword evidence="2" id="KW-1015">Disulfide bond</keyword>
<feature type="domain" description="Pectinesterase inhibitor" evidence="6">
    <location>
        <begin position="35"/>
        <end position="178"/>
    </location>
</feature>
<protein>
    <recommendedName>
        <fullName evidence="6">Pectinesterase inhibitor domain-containing protein</fullName>
    </recommendedName>
</protein>
<organism evidence="7">
    <name type="scientific">Glycine soja</name>
    <name type="common">Wild soybean</name>
    <dbReference type="NCBI Taxonomy" id="3848"/>
    <lineage>
        <taxon>Eukaryota</taxon>
        <taxon>Viridiplantae</taxon>
        <taxon>Streptophyta</taxon>
        <taxon>Embryophyta</taxon>
        <taxon>Tracheophyta</taxon>
        <taxon>Spermatophyta</taxon>
        <taxon>Magnoliopsida</taxon>
        <taxon>eudicotyledons</taxon>
        <taxon>Gunneridae</taxon>
        <taxon>Pentapetalae</taxon>
        <taxon>rosids</taxon>
        <taxon>fabids</taxon>
        <taxon>Fabales</taxon>
        <taxon>Fabaceae</taxon>
        <taxon>Papilionoideae</taxon>
        <taxon>50 kb inversion clade</taxon>
        <taxon>NPAAA clade</taxon>
        <taxon>indigoferoid/millettioid clade</taxon>
        <taxon>Phaseoleae</taxon>
        <taxon>Glycine</taxon>
        <taxon>Glycine subgen. Soja</taxon>
    </lineage>
</organism>
<comment type="similarity">
    <text evidence="3">Belongs to the PMEI family.</text>
</comment>
<dbReference type="Proteomes" id="UP000289340">
    <property type="component" value="Chromosome 9"/>
</dbReference>
<name>A0A0B2QNH0_GLYSO</name>
<sequence>MDHHFTSETSLIILLLITSLSSLATATNINIVHHDLQSDITEFCKKTTNPALCAETIHPHFLKNRIEPFKALDIEVDATLAKAKKTLANIQTLESKTGTTKSSKDSFDICKDQYKSMLDAIKETKAAIANKDIITAKFKFSAVLSFQAACKDAFEDGKIPFFEDSDAVYNLGGNCLDIIADMEKAQGPQKMPPVQQSAPSAFSNVIGTVS</sequence>
<dbReference type="EMBL" id="KN656710">
    <property type="protein sequence ID" value="KHN22981.1"/>
    <property type="molecule type" value="Genomic_DNA"/>
</dbReference>
<dbReference type="Gene3D" id="1.20.140.40">
    <property type="entry name" value="Invertase/pectin methylesterase inhibitor family protein"/>
    <property type="match status" value="1"/>
</dbReference>
<keyword evidence="9" id="KW-1185">Reference proteome</keyword>
<evidence type="ECO:0000256" key="3">
    <source>
        <dbReference type="ARBA" id="ARBA00038471"/>
    </source>
</evidence>
<dbReference type="SUPFAM" id="SSF101148">
    <property type="entry name" value="Plant invertase/pectin methylesterase inhibitor"/>
    <property type="match status" value="1"/>
</dbReference>
<evidence type="ECO:0000256" key="1">
    <source>
        <dbReference type="ARBA" id="ARBA00022729"/>
    </source>
</evidence>
<dbReference type="FunFam" id="1.20.140.40:FF:000003">
    <property type="entry name" value="Invertase/pectin methylesterase inhibitor family protein"/>
    <property type="match status" value="1"/>
</dbReference>
<reference evidence="7" key="1">
    <citation type="submission" date="2014-07" db="EMBL/GenBank/DDBJ databases">
        <title>Identification of a novel salt tolerance gene in wild soybean by whole-genome sequencing.</title>
        <authorList>
            <person name="Lam H.-M."/>
            <person name="Qi X."/>
            <person name="Li M.-W."/>
            <person name="Liu X."/>
            <person name="Xie M."/>
            <person name="Ni M."/>
            <person name="Xu X."/>
        </authorList>
    </citation>
    <scope>NUCLEOTIDE SEQUENCE [LARGE SCALE GENOMIC DNA]</scope>
    <source>
        <tissue evidence="7">Root</tissue>
    </source>
</reference>
<dbReference type="InterPro" id="IPR052421">
    <property type="entry name" value="PCW_Enzyme_Inhibitor"/>
</dbReference>
<dbReference type="GO" id="GO:0004857">
    <property type="term" value="F:enzyme inhibitor activity"/>
    <property type="evidence" value="ECO:0007669"/>
    <property type="project" value="InterPro"/>
</dbReference>
<dbReference type="EMBL" id="QZWG01000009">
    <property type="protein sequence ID" value="RZB90244.1"/>
    <property type="molecule type" value="Genomic_DNA"/>
</dbReference>
<dbReference type="NCBIfam" id="TIGR01614">
    <property type="entry name" value="PME_inhib"/>
    <property type="match status" value="1"/>
</dbReference>
<dbReference type="Gramene" id="XM_028392546.1">
    <property type="protein sequence ID" value="XP_028248347.1"/>
    <property type="gene ID" value="LOC114425606"/>
</dbReference>
<feature type="compositionally biased region" description="Polar residues" evidence="4">
    <location>
        <begin position="194"/>
        <end position="210"/>
    </location>
</feature>
<accession>A0A0B2QNH0</accession>
<dbReference type="PANTHER" id="PTHR36710">
    <property type="entry name" value="PECTINESTERASE INHIBITOR-LIKE"/>
    <property type="match status" value="1"/>
</dbReference>
<evidence type="ECO:0000256" key="5">
    <source>
        <dbReference type="SAM" id="SignalP"/>
    </source>
</evidence>
<dbReference type="PANTHER" id="PTHR36710:SF21">
    <property type="entry name" value="PECTINESTERASE INHIBITOR DOMAIN-CONTAINING PROTEIN"/>
    <property type="match status" value="1"/>
</dbReference>
<feature type="chain" id="PRO_5040666501" description="Pectinesterase inhibitor domain-containing protein" evidence="5">
    <location>
        <begin position="27"/>
        <end position="210"/>
    </location>
</feature>
<reference evidence="8 9" key="2">
    <citation type="submission" date="2018-09" db="EMBL/GenBank/DDBJ databases">
        <title>A high-quality reference genome of wild soybean provides a powerful tool to mine soybean genomes.</title>
        <authorList>
            <person name="Xie M."/>
            <person name="Chung C.Y.L."/>
            <person name="Li M.-W."/>
            <person name="Wong F.-L."/>
            <person name="Chan T.-F."/>
            <person name="Lam H.-M."/>
        </authorList>
    </citation>
    <scope>NUCLEOTIDE SEQUENCE [LARGE SCALE GENOMIC DNA]</scope>
    <source>
        <strain evidence="9">cv. W05</strain>
        <tissue evidence="8">Hypocotyl of etiolated seedlings</tissue>
    </source>
</reference>
<evidence type="ECO:0000256" key="4">
    <source>
        <dbReference type="SAM" id="MobiDB-lite"/>
    </source>
</evidence>
<dbReference type="SMR" id="A0A0B2QNH0"/>
<evidence type="ECO:0000313" key="9">
    <source>
        <dbReference type="Proteomes" id="UP000289340"/>
    </source>
</evidence>
<feature type="region of interest" description="Disordered" evidence="4">
    <location>
        <begin position="188"/>
        <end position="210"/>
    </location>
</feature>
<dbReference type="Proteomes" id="UP000053555">
    <property type="component" value="Unassembled WGS sequence"/>
</dbReference>